<evidence type="ECO:0000313" key="2">
    <source>
        <dbReference type="Proteomes" id="UP000325415"/>
    </source>
</evidence>
<dbReference type="OrthoDB" id="338425at2"/>
<dbReference type="AlphaFoldDB" id="A0A5N6S8A7"/>
<name>A0A5N6S8A7_9BIFI</name>
<dbReference type="Pfam" id="PF14367">
    <property type="entry name" value="DUF4411"/>
    <property type="match status" value="1"/>
</dbReference>
<dbReference type="GeneID" id="78126426"/>
<dbReference type="InterPro" id="IPR016541">
    <property type="entry name" value="UCP008505"/>
</dbReference>
<gene>
    <name evidence="1" type="ORF">DDE84_01775</name>
</gene>
<organism evidence="1 2">
    <name type="scientific">Bifidobacterium tibiigranuli</name>
    <dbReference type="NCBI Taxonomy" id="2172043"/>
    <lineage>
        <taxon>Bacteria</taxon>
        <taxon>Bacillati</taxon>
        <taxon>Actinomycetota</taxon>
        <taxon>Actinomycetes</taxon>
        <taxon>Bifidobacteriales</taxon>
        <taxon>Bifidobacteriaceae</taxon>
        <taxon>Bifidobacterium</taxon>
    </lineage>
</organism>
<reference evidence="1 2" key="1">
    <citation type="submission" date="2018-04" db="EMBL/GenBank/DDBJ databases">
        <authorList>
            <person name="Eckel V.P."/>
            <person name="Vogel R.F."/>
        </authorList>
    </citation>
    <scope>NUCLEOTIDE SEQUENCE [LARGE SCALE GENOMIC DNA]</scope>
    <source>
        <strain evidence="2">TMW 2.1764</strain>
    </source>
</reference>
<dbReference type="RefSeq" id="WP_152580048.1">
    <property type="nucleotide sequence ID" value="NZ_QDAG01000002.1"/>
</dbReference>
<protein>
    <submittedName>
        <fullName evidence="1">DUF4411 family protein</fullName>
    </submittedName>
</protein>
<keyword evidence="2" id="KW-1185">Reference proteome</keyword>
<sequence>MNGTIRGLEQLTLVGNEIEYVIDSNCLIDPYNKFYNPDFALSATFWDHLAQLVEFGRVGVLDKVWHETYAKRDSDELDKWLDRIKPSVISCETDGEIIGGYQQVLQKIADEHSGYQQKAVMDWTPREIADPWLIAAAQRFGSVIVTSEEGQNEVDMPWKRPKIPTVASMFDIKCEGLFGFMRAVQVF</sequence>
<evidence type="ECO:0000313" key="1">
    <source>
        <dbReference type="EMBL" id="KAE8129566.1"/>
    </source>
</evidence>
<dbReference type="EMBL" id="QDAG01000002">
    <property type="protein sequence ID" value="KAE8129566.1"/>
    <property type="molecule type" value="Genomic_DNA"/>
</dbReference>
<proteinExistence type="predicted"/>
<dbReference type="Proteomes" id="UP000325415">
    <property type="component" value="Unassembled WGS sequence"/>
</dbReference>
<comment type="caution">
    <text evidence="1">The sequence shown here is derived from an EMBL/GenBank/DDBJ whole genome shotgun (WGS) entry which is preliminary data.</text>
</comment>
<accession>A0A5N6S8A7</accession>